<keyword evidence="2 7" id="KW-0813">Transport</keyword>
<sequence>MILYVLRRLAATAAILLVICAATFAIFYLMPADPAQGACGKACSPERIAEIRTTLGLNHSVVVQFRDYLVGIVAGRGYGTGAHAVHCPAPCLGFSFQTDQPVWRMLTDRLPVSISIALGAAVLWLLLGVTAGVISALRRGSLWDRAAMTAALGGVSLPVYFTALVLQYLLVVKLGLLPYPQAIPLTADPAGWAESMVMPWITLAMLYAGIYARITRGEMLDSLGQNYVRTARAKGLPEPTVLRRHALRPALMPIVTIFGMDLGALLGGALITESVFGLPGVGKLAADAINSADQPVILGVTLFAAGFVVLANVAVDLVYALLDPRVRAMG</sequence>
<dbReference type="InterPro" id="IPR045621">
    <property type="entry name" value="BPD_transp_1_N"/>
</dbReference>
<keyword evidence="3" id="KW-1003">Cell membrane</keyword>
<keyword evidence="10" id="KW-1185">Reference proteome</keyword>
<dbReference type="RefSeq" id="WP_023544246.1">
    <property type="nucleotide sequence ID" value="NZ_CM002285.1"/>
</dbReference>
<dbReference type="PATRIC" id="fig|1352936.5.peg.250"/>
<dbReference type="Pfam" id="PF00528">
    <property type="entry name" value="BPD_transp_1"/>
    <property type="match status" value="1"/>
</dbReference>
<dbReference type="CDD" id="cd06261">
    <property type="entry name" value="TM_PBP2"/>
    <property type="match status" value="1"/>
</dbReference>
<feature type="transmembrane region" description="Helical" evidence="7">
    <location>
        <begin position="149"/>
        <end position="170"/>
    </location>
</feature>
<comment type="similarity">
    <text evidence="7">Belongs to the binding-protein-dependent transport system permease family.</text>
</comment>
<comment type="subcellular location">
    <subcellularLocation>
        <location evidence="1 7">Cell membrane</location>
        <topology evidence="1 7">Multi-pass membrane protein</topology>
    </subcellularLocation>
</comment>
<feature type="transmembrane region" description="Helical" evidence="7">
    <location>
        <begin position="250"/>
        <end position="276"/>
    </location>
</feature>
<dbReference type="SUPFAM" id="SSF161098">
    <property type="entry name" value="MetI-like"/>
    <property type="match status" value="1"/>
</dbReference>
<feature type="transmembrane region" description="Helical" evidence="7">
    <location>
        <begin position="9"/>
        <end position="30"/>
    </location>
</feature>
<feature type="transmembrane region" description="Helical" evidence="7">
    <location>
        <begin position="296"/>
        <end position="322"/>
    </location>
</feature>
<keyword evidence="5 7" id="KW-1133">Transmembrane helix</keyword>
<dbReference type="GO" id="GO:0055085">
    <property type="term" value="P:transmembrane transport"/>
    <property type="evidence" value="ECO:0007669"/>
    <property type="project" value="InterPro"/>
</dbReference>
<proteinExistence type="inferred from homology"/>
<dbReference type="HOGENOM" id="CLU_036879_0_0_11"/>
<dbReference type="GO" id="GO:0005886">
    <property type="term" value="C:plasma membrane"/>
    <property type="evidence" value="ECO:0007669"/>
    <property type="project" value="UniProtKB-SubCell"/>
</dbReference>
<keyword evidence="6 7" id="KW-0472">Membrane</keyword>
<evidence type="ECO:0000256" key="1">
    <source>
        <dbReference type="ARBA" id="ARBA00004651"/>
    </source>
</evidence>
<dbReference type="PANTHER" id="PTHR43163:SF6">
    <property type="entry name" value="DIPEPTIDE TRANSPORT SYSTEM PERMEASE PROTEIN DPPB-RELATED"/>
    <property type="match status" value="1"/>
</dbReference>
<dbReference type="InterPro" id="IPR035906">
    <property type="entry name" value="MetI-like_sf"/>
</dbReference>
<gene>
    <name evidence="9" type="ORF">M878_01045</name>
</gene>
<evidence type="ECO:0000256" key="2">
    <source>
        <dbReference type="ARBA" id="ARBA00022448"/>
    </source>
</evidence>
<dbReference type="STRING" id="1352936.M878_01045"/>
<dbReference type="Pfam" id="PF19300">
    <property type="entry name" value="BPD_transp_1_N"/>
    <property type="match status" value="1"/>
</dbReference>
<dbReference type="AlphaFoldDB" id="V6KXI5"/>
<organism evidence="9 10">
    <name type="scientific">Streptomyces roseochromogenus subsp. oscitans DS 12.976</name>
    <dbReference type="NCBI Taxonomy" id="1352936"/>
    <lineage>
        <taxon>Bacteria</taxon>
        <taxon>Bacillati</taxon>
        <taxon>Actinomycetota</taxon>
        <taxon>Actinomycetes</taxon>
        <taxon>Kitasatosporales</taxon>
        <taxon>Streptomycetaceae</taxon>
        <taxon>Streptomyces</taxon>
    </lineage>
</organism>
<evidence type="ECO:0000259" key="8">
    <source>
        <dbReference type="PROSITE" id="PS50928"/>
    </source>
</evidence>
<dbReference type="Gene3D" id="1.10.3720.10">
    <property type="entry name" value="MetI-like"/>
    <property type="match status" value="1"/>
</dbReference>
<evidence type="ECO:0000256" key="3">
    <source>
        <dbReference type="ARBA" id="ARBA00022475"/>
    </source>
</evidence>
<dbReference type="InterPro" id="IPR000515">
    <property type="entry name" value="MetI-like"/>
</dbReference>
<dbReference type="Proteomes" id="UP000017984">
    <property type="component" value="Chromosome"/>
</dbReference>
<keyword evidence="4 7" id="KW-0812">Transmembrane</keyword>
<evidence type="ECO:0000256" key="5">
    <source>
        <dbReference type="ARBA" id="ARBA00022989"/>
    </source>
</evidence>
<evidence type="ECO:0000256" key="6">
    <source>
        <dbReference type="ARBA" id="ARBA00023136"/>
    </source>
</evidence>
<protein>
    <recommendedName>
        <fullName evidence="8">ABC transmembrane type-1 domain-containing protein</fullName>
    </recommendedName>
</protein>
<comment type="caution">
    <text evidence="9">The sequence shown here is derived from an EMBL/GenBank/DDBJ whole genome shotgun (WGS) entry which is preliminary data.</text>
</comment>
<feature type="domain" description="ABC transmembrane type-1" evidence="8">
    <location>
        <begin position="110"/>
        <end position="319"/>
    </location>
</feature>
<feature type="transmembrane region" description="Helical" evidence="7">
    <location>
        <begin position="190"/>
        <end position="212"/>
    </location>
</feature>
<evidence type="ECO:0000313" key="10">
    <source>
        <dbReference type="Proteomes" id="UP000017984"/>
    </source>
</evidence>
<evidence type="ECO:0000313" key="9">
    <source>
        <dbReference type="EMBL" id="EST36713.1"/>
    </source>
</evidence>
<evidence type="ECO:0000256" key="7">
    <source>
        <dbReference type="RuleBase" id="RU363032"/>
    </source>
</evidence>
<dbReference type="OrthoDB" id="147639at2"/>
<dbReference type="PANTHER" id="PTHR43163">
    <property type="entry name" value="DIPEPTIDE TRANSPORT SYSTEM PERMEASE PROTEIN DPPB-RELATED"/>
    <property type="match status" value="1"/>
</dbReference>
<reference evidence="9 10" key="1">
    <citation type="journal article" date="2014" name="Genome Announc.">
        <title>Draft Genome Sequence of Streptomyces roseochromogenes subsp. oscitans DS 12.976, Producer of the Aminocoumarin Antibiotic Clorobiocin.</title>
        <authorList>
            <person name="Ruckert C."/>
            <person name="Kalinowski J."/>
            <person name="Heide L."/>
            <person name="Apel A.K."/>
        </authorList>
    </citation>
    <scope>NUCLEOTIDE SEQUENCE [LARGE SCALE GENOMIC DNA]</scope>
    <source>
        <strain evidence="9 10">DS 12.976</strain>
    </source>
</reference>
<feature type="transmembrane region" description="Helical" evidence="7">
    <location>
        <begin position="112"/>
        <end position="137"/>
    </location>
</feature>
<evidence type="ECO:0000256" key="4">
    <source>
        <dbReference type="ARBA" id="ARBA00022692"/>
    </source>
</evidence>
<accession>V6KXI5</accession>
<name>V6KXI5_STRRC</name>
<dbReference type="EMBL" id="AWQX01000006">
    <property type="protein sequence ID" value="EST36713.1"/>
    <property type="molecule type" value="Genomic_DNA"/>
</dbReference>
<dbReference type="PROSITE" id="PS50928">
    <property type="entry name" value="ABC_TM1"/>
    <property type="match status" value="1"/>
</dbReference>